<dbReference type="EMBL" id="CAJRAF010000002">
    <property type="protein sequence ID" value="CAG5006508.1"/>
    <property type="molecule type" value="Genomic_DNA"/>
</dbReference>
<evidence type="ECO:0000256" key="1">
    <source>
        <dbReference type="SAM" id="MobiDB-lite"/>
    </source>
</evidence>
<evidence type="ECO:0000313" key="2">
    <source>
        <dbReference type="EMBL" id="CAG5006508.1"/>
    </source>
</evidence>
<organism evidence="2 3">
    <name type="scientific">Dyadobacter helix</name>
    <dbReference type="NCBI Taxonomy" id="2822344"/>
    <lineage>
        <taxon>Bacteria</taxon>
        <taxon>Pseudomonadati</taxon>
        <taxon>Bacteroidota</taxon>
        <taxon>Cytophagia</taxon>
        <taxon>Cytophagales</taxon>
        <taxon>Spirosomataceae</taxon>
        <taxon>Dyadobacter</taxon>
    </lineage>
</organism>
<accession>A0A916JE63</accession>
<gene>
    <name evidence="2" type="ORF">DYBT9275_03833</name>
</gene>
<dbReference type="AlphaFoldDB" id="A0A916JE63"/>
<comment type="caution">
    <text evidence="2">The sequence shown here is derived from an EMBL/GenBank/DDBJ whole genome shotgun (WGS) entry which is preliminary data.</text>
</comment>
<name>A0A916JE63_9BACT</name>
<reference evidence="2" key="1">
    <citation type="submission" date="2021-04" db="EMBL/GenBank/DDBJ databases">
        <authorList>
            <person name="Rodrigo-Torres L."/>
            <person name="Arahal R. D."/>
            <person name="Lucena T."/>
        </authorList>
    </citation>
    <scope>NUCLEOTIDE SEQUENCE</scope>
    <source>
        <strain evidence="2">CECT 9275</strain>
    </source>
</reference>
<dbReference type="Proteomes" id="UP000680038">
    <property type="component" value="Unassembled WGS sequence"/>
</dbReference>
<keyword evidence="3" id="KW-1185">Reference proteome</keyword>
<evidence type="ECO:0000313" key="3">
    <source>
        <dbReference type="Proteomes" id="UP000680038"/>
    </source>
</evidence>
<protein>
    <submittedName>
        <fullName evidence="2">Uncharacterized protein</fullName>
    </submittedName>
</protein>
<feature type="region of interest" description="Disordered" evidence="1">
    <location>
        <begin position="1"/>
        <end position="31"/>
    </location>
</feature>
<sequence>MPKSPPWNEKRRKSKVKVNRDVSSRLSGGSGGRGADTYYVGYIKGVGKIYQQTFIDTYSRVAFAKVYDRKMPLLPQICLMIKCCLFIRSRKLTSCVYLLTEGLTGSPERYQLYLNIEDIDHTRTKAKKSTDQWYLRAVPPDNAAGRAVPSNFMPLPPGRKSMIAWIIAD</sequence>
<proteinExistence type="predicted"/>